<evidence type="ECO:0000256" key="1">
    <source>
        <dbReference type="ARBA" id="ARBA00022574"/>
    </source>
</evidence>
<feature type="region of interest" description="Disordered" evidence="4">
    <location>
        <begin position="903"/>
        <end position="955"/>
    </location>
</feature>
<dbReference type="InterPro" id="IPR001680">
    <property type="entry name" value="WD40_rpt"/>
</dbReference>
<evidence type="ECO:0000256" key="3">
    <source>
        <dbReference type="PROSITE-ProRule" id="PRU00221"/>
    </source>
</evidence>
<dbReference type="InterPro" id="IPR045151">
    <property type="entry name" value="DCAF8"/>
</dbReference>
<feature type="compositionally biased region" description="Low complexity" evidence="4">
    <location>
        <begin position="967"/>
        <end position="981"/>
    </location>
</feature>
<feature type="compositionally biased region" description="Low complexity" evidence="4">
    <location>
        <begin position="988"/>
        <end position="999"/>
    </location>
</feature>
<dbReference type="InterPro" id="IPR036322">
    <property type="entry name" value="WD40_repeat_dom_sf"/>
</dbReference>
<evidence type="ECO:0000313" key="6">
    <source>
        <dbReference type="EMBL" id="PVU96358.1"/>
    </source>
</evidence>
<dbReference type="GO" id="GO:0045717">
    <property type="term" value="P:negative regulation of fatty acid biosynthetic process"/>
    <property type="evidence" value="ECO:0007669"/>
    <property type="project" value="TreeGrafter"/>
</dbReference>
<dbReference type="AlphaFoldDB" id="A0A2T9YVJ3"/>
<dbReference type="PANTHER" id="PTHR15574">
    <property type="entry name" value="WD REPEAT DOMAIN-CONTAINING FAMILY"/>
    <property type="match status" value="1"/>
</dbReference>
<dbReference type="SUPFAM" id="SSF50978">
    <property type="entry name" value="WD40 repeat-like"/>
    <property type="match status" value="1"/>
</dbReference>
<accession>A0A2T9YVJ3</accession>
<dbReference type="Pfam" id="PF00400">
    <property type="entry name" value="WD40"/>
    <property type="match status" value="3"/>
</dbReference>
<dbReference type="GO" id="GO:0005737">
    <property type="term" value="C:cytoplasm"/>
    <property type="evidence" value="ECO:0007669"/>
    <property type="project" value="TreeGrafter"/>
</dbReference>
<dbReference type="InterPro" id="IPR015943">
    <property type="entry name" value="WD40/YVTN_repeat-like_dom_sf"/>
</dbReference>
<dbReference type="PROSITE" id="PS00678">
    <property type="entry name" value="WD_REPEATS_1"/>
    <property type="match status" value="1"/>
</dbReference>
<keyword evidence="1 3" id="KW-0853">WD repeat</keyword>
<dbReference type="OrthoDB" id="4869960at2759"/>
<evidence type="ECO:0000256" key="4">
    <source>
        <dbReference type="SAM" id="MobiDB-lite"/>
    </source>
</evidence>
<dbReference type="Proteomes" id="UP000245699">
    <property type="component" value="Unassembled WGS sequence"/>
</dbReference>
<feature type="compositionally biased region" description="Polar residues" evidence="4">
    <location>
        <begin position="935"/>
        <end position="952"/>
    </location>
</feature>
<dbReference type="GO" id="GO:0080008">
    <property type="term" value="C:Cul4-RING E3 ubiquitin ligase complex"/>
    <property type="evidence" value="ECO:0007669"/>
    <property type="project" value="TreeGrafter"/>
</dbReference>
<keyword evidence="7" id="KW-1185">Reference proteome</keyword>
<proteinExistence type="predicted"/>
<gene>
    <name evidence="6" type="ORF">BB559_002414</name>
    <name evidence="5" type="ORF">BB559_005567</name>
</gene>
<dbReference type="EMBL" id="MBFT01000150">
    <property type="protein sequence ID" value="PVU96358.1"/>
    <property type="molecule type" value="Genomic_DNA"/>
</dbReference>
<reference evidence="6 7" key="1">
    <citation type="journal article" date="2018" name="MBio">
        <title>Comparative Genomics Reveals the Core Gene Toolbox for the Fungus-Insect Symbiosis.</title>
        <authorList>
            <person name="Wang Y."/>
            <person name="Stata M."/>
            <person name="Wang W."/>
            <person name="Stajich J.E."/>
            <person name="White M.M."/>
            <person name="Moncalvo J.M."/>
        </authorList>
    </citation>
    <scope>NUCLEOTIDE SEQUENCE [LARGE SCALE GENOMIC DNA]</scope>
    <source>
        <strain evidence="6 7">AUS-77-4</strain>
    </source>
</reference>
<keyword evidence="2" id="KW-0677">Repeat</keyword>
<feature type="region of interest" description="Disordered" evidence="4">
    <location>
        <begin position="967"/>
        <end position="1024"/>
    </location>
</feature>
<name>A0A2T9YVJ3_9FUNG</name>
<dbReference type="PANTHER" id="PTHR15574:SF40">
    <property type="entry name" value="WD AND TETRATRICOPEPTIDE REPEATS PROTEIN 1"/>
    <property type="match status" value="1"/>
</dbReference>
<organism evidence="6 7">
    <name type="scientific">Furculomyces boomerangus</name>
    <dbReference type="NCBI Taxonomy" id="61424"/>
    <lineage>
        <taxon>Eukaryota</taxon>
        <taxon>Fungi</taxon>
        <taxon>Fungi incertae sedis</taxon>
        <taxon>Zoopagomycota</taxon>
        <taxon>Kickxellomycotina</taxon>
        <taxon>Harpellomycetes</taxon>
        <taxon>Harpellales</taxon>
        <taxon>Harpellaceae</taxon>
        <taxon>Furculomyces</taxon>
    </lineage>
</organism>
<dbReference type="Gene3D" id="2.130.10.10">
    <property type="entry name" value="YVTN repeat-like/Quinoprotein amine dehydrogenase"/>
    <property type="match status" value="3"/>
</dbReference>
<feature type="repeat" description="WD" evidence="3">
    <location>
        <begin position="43"/>
        <end position="84"/>
    </location>
</feature>
<sequence length="1265" mass="143763">MNRAIRQSKFIPTGIDNRIGYNLQKYTAQNESIVSKLQLTNVLRGHSGCVNSITFSKDGTLLISASDDSNLCLWDVENNYKLICTLITGHSANIFSVKLIEEPINTKIVTSGLDGKIKIFSLKKLFTSLSKNLPRGNSFYYVNRLVSVTSPVVLAKDCMELNYKCHSGSVKRIATVPNSPYEFLTCSEDGTVREFDTRVNHTCGSLTNREILVQNKCKKNILVDYSKYGFELYSISINRYHPHYFAIGGTTDCIFMHDRRMAKLDNRFPPMFLRTSCVARFKPNDLDSTNASQPNSLSQLCNISTTQRHNMMQNSSSDDSEFNSNVQPNTFFAQNTGLGIHNRSSQSSLNTLSNDYINDSESIHLHNEILLESRFRSTSRRRRYIQSLDSTMYVTATKFSRSNGHELLGSWSGKYVYLFDIRKSSAFSTSQSFVNLYKKNRNDIFFSQNTDKPVRNKRLQSGDIDFFKSKKRYSKKGYYISYFNSTDQTYSFSNICSEGNLSFFGNDDNNFKPHFKMSLGFESIYKNMNQAAESFRNHNYLHAIQLASSSLAEIPKETPQLNSPTTSNHNIFSDPQSLTGRKASKKAMLRSVLFGNIAAGYLAQCNEVWVSTWVLLFGSKETPWSTGIPITLNSIRPIIAVENQSYEDFLFRKEEITQNLNSLESLISMAQANIRNALFYDRNNKLAICNSITVSFFTAFHKTFSEFFNLKNVLMTVHHDQPAVGLRVESEYGSSSVRILKFLNETLKNIMESKQIISSLEKAISSFENNRRYCEILSLVGILANKIIAKINSVKSIIQSDENTSRYSRIVSSDDCYTYYLGLVNVFYLTEYKEYFKKNGNNSRKPEIDKDKIELPIYPLSDIGNVIGLLLLSEFSGWKILRSKFNSKYFEYEVVTSLIEDDSVDDERNKPSTSKAPLSNSNKQSYTTLPDFKSETNNSQISNDIYNNPNNIERTDELPRMNLCSHLSENASSSSTSSSQSQLTRNLRASSSESTANNNSEERRKDFGFTDPNNEDSQSSTRCESNVKITSYVSKYTGHCNVNTVKDINFFGPYSEFIVSGSDDGNMFIWRKSDSKLVQLLKCNSEVVNVIQPFRGSPIIAVSGIDDEVYIYTPSASPIKPYNERYPNIPEATLKLWDGYVDKLFELYTKNIPKSLDEKNTFNFVPPSLMKNGSKHYSAYTFNNPLILSRSKSDNLFTDKKAGYLDISPESVFSELGFPITSQSLISRSNEIESFNELDRVHGLESRLTTRRIYRALLFASLELP</sequence>
<protein>
    <submittedName>
        <fullName evidence="6">Uncharacterized protein</fullName>
    </submittedName>
</protein>
<evidence type="ECO:0000313" key="7">
    <source>
        <dbReference type="Proteomes" id="UP000245699"/>
    </source>
</evidence>
<dbReference type="STRING" id="61424.A0A2T9YVJ3"/>
<dbReference type="PROSITE" id="PS50294">
    <property type="entry name" value="WD_REPEATS_REGION"/>
    <property type="match status" value="1"/>
</dbReference>
<dbReference type="InterPro" id="IPR019775">
    <property type="entry name" value="WD40_repeat_CS"/>
</dbReference>
<feature type="repeat" description="WD" evidence="3">
    <location>
        <begin position="1051"/>
        <end position="1080"/>
    </location>
</feature>
<feature type="compositionally biased region" description="Polar residues" evidence="4">
    <location>
        <begin position="1011"/>
        <end position="1024"/>
    </location>
</feature>
<feature type="compositionally biased region" description="Polar residues" evidence="4">
    <location>
        <begin position="911"/>
        <end position="928"/>
    </location>
</feature>
<comment type="caution">
    <text evidence="6">The sequence shown here is derived from an EMBL/GenBank/DDBJ whole genome shotgun (WGS) entry which is preliminary data.</text>
</comment>
<evidence type="ECO:0000256" key="2">
    <source>
        <dbReference type="ARBA" id="ARBA00022737"/>
    </source>
</evidence>
<dbReference type="SMART" id="SM00320">
    <property type="entry name" value="WD40"/>
    <property type="match status" value="7"/>
</dbReference>
<evidence type="ECO:0000313" key="5">
    <source>
        <dbReference type="EMBL" id="PVU88414.1"/>
    </source>
</evidence>
<dbReference type="EMBL" id="MBFT01000628">
    <property type="protein sequence ID" value="PVU88414.1"/>
    <property type="molecule type" value="Genomic_DNA"/>
</dbReference>
<dbReference type="PROSITE" id="PS50082">
    <property type="entry name" value="WD_REPEATS_2"/>
    <property type="match status" value="2"/>
</dbReference>